<protein>
    <recommendedName>
        <fullName evidence="2">Reverse transcriptase domain-containing protein</fullName>
    </recommendedName>
</protein>
<sequence length="466" mass="54063">ACGLLRSFSCQVNCRHRLRKHINAIKNMEGDFIINEKEKSKVVKETFSMMYTNIEPDEIKITEFLKADNHCFNILFRKINRKVEDTIKQLSVGKSPGPDGLPSEFYKCHPNPPLLKVFQVLLAAERDQSGWMKQGMLHETFYQGVMTLLYKKNDEYDLSNWRHLTMMNLDYKIFAKVVMNRLNDVLENIIEKEQTCAIKGRLMWDNLCLIREIIYSPNVVDVFIIGLDQKKAFDYISREYVWKVLEWHGFPDEFINMVKLLYIKSTVQVNVNGELTESFNVERGVKQGCPLSAALYVLAMSQLLKLMKNDKRIKGVSVGTCDRVVTSAYADDITVFIHSQKELNTAFDHFKLYEKASGAKLNEDKTEGILLGNENRKPPITIEIKDEIRLLGIYISGKNCAKKNWNRKEIEVKQIVEKWSNKNVKSRIQIIYLFILSKLIFLSVIFPPTEYCIIRLNKMCVNLGNK</sequence>
<dbReference type="PANTHER" id="PTHR31635:SF196">
    <property type="entry name" value="REVERSE TRANSCRIPTASE DOMAIN-CONTAINING PROTEIN-RELATED"/>
    <property type="match status" value="1"/>
</dbReference>
<evidence type="ECO:0000313" key="3">
    <source>
        <dbReference type="Ensembl" id="ENSELUP00000053883.2"/>
    </source>
</evidence>
<dbReference type="InterPro" id="IPR043502">
    <property type="entry name" value="DNA/RNA_pol_sf"/>
</dbReference>
<dbReference type="SUPFAM" id="SSF56672">
    <property type="entry name" value="DNA/RNA polymerases"/>
    <property type="match status" value="1"/>
</dbReference>
<dbReference type="GeneTree" id="ENSGT00940000163630"/>
<dbReference type="InParanoid" id="A0A6Q2XJZ7"/>
<keyword evidence="1" id="KW-0472">Membrane</keyword>
<dbReference type="CDD" id="cd01650">
    <property type="entry name" value="RT_nLTR_like"/>
    <property type="match status" value="1"/>
</dbReference>
<keyword evidence="4" id="KW-1185">Reference proteome</keyword>
<dbReference type="OMA" id="NDSCHIN"/>
<feature type="domain" description="Reverse transcriptase" evidence="2">
    <location>
        <begin position="130"/>
        <end position="395"/>
    </location>
</feature>
<accession>A0A6Q2XJZ7</accession>
<dbReference type="Proteomes" id="UP000265140">
    <property type="component" value="Chromosome 13"/>
</dbReference>
<dbReference type="Ensembl" id="ENSELUT00000055593.2">
    <property type="protein sequence ID" value="ENSELUP00000053883.2"/>
    <property type="gene ID" value="ENSELUG00000033514.2"/>
</dbReference>
<feature type="transmembrane region" description="Helical" evidence="1">
    <location>
        <begin position="430"/>
        <end position="449"/>
    </location>
</feature>
<reference evidence="3" key="1">
    <citation type="submission" date="2020-02" db="EMBL/GenBank/DDBJ databases">
        <title>Esox lucius (northern pike) genome, fEsoLuc1, primary haplotype.</title>
        <authorList>
            <person name="Myers G."/>
            <person name="Karagic N."/>
            <person name="Meyer A."/>
            <person name="Pippel M."/>
            <person name="Reichard M."/>
            <person name="Winkler S."/>
            <person name="Tracey A."/>
            <person name="Sims Y."/>
            <person name="Howe K."/>
            <person name="Rhie A."/>
            <person name="Formenti G."/>
            <person name="Durbin R."/>
            <person name="Fedrigo O."/>
            <person name="Jarvis E.D."/>
        </authorList>
    </citation>
    <scope>NUCLEOTIDE SEQUENCE [LARGE SCALE GENOMIC DNA]</scope>
</reference>
<name>A0A6Q2XJZ7_ESOLU</name>
<organism evidence="3 4">
    <name type="scientific">Esox lucius</name>
    <name type="common">Northern pike</name>
    <dbReference type="NCBI Taxonomy" id="8010"/>
    <lineage>
        <taxon>Eukaryota</taxon>
        <taxon>Metazoa</taxon>
        <taxon>Chordata</taxon>
        <taxon>Craniata</taxon>
        <taxon>Vertebrata</taxon>
        <taxon>Euteleostomi</taxon>
        <taxon>Actinopterygii</taxon>
        <taxon>Neopterygii</taxon>
        <taxon>Teleostei</taxon>
        <taxon>Protacanthopterygii</taxon>
        <taxon>Esociformes</taxon>
        <taxon>Esocidae</taxon>
        <taxon>Esox</taxon>
    </lineage>
</organism>
<evidence type="ECO:0000256" key="1">
    <source>
        <dbReference type="SAM" id="Phobius"/>
    </source>
</evidence>
<proteinExistence type="predicted"/>
<reference evidence="3" key="2">
    <citation type="submission" date="2025-08" db="UniProtKB">
        <authorList>
            <consortium name="Ensembl"/>
        </authorList>
    </citation>
    <scope>IDENTIFICATION</scope>
</reference>
<dbReference type="AlphaFoldDB" id="A0A6Q2XJZ7"/>
<evidence type="ECO:0000259" key="2">
    <source>
        <dbReference type="PROSITE" id="PS50878"/>
    </source>
</evidence>
<dbReference type="InterPro" id="IPR000477">
    <property type="entry name" value="RT_dom"/>
</dbReference>
<evidence type="ECO:0000313" key="4">
    <source>
        <dbReference type="Proteomes" id="UP000265140"/>
    </source>
</evidence>
<reference evidence="3" key="3">
    <citation type="submission" date="2025-09" db="UniProtKB">
        <authorList>
            <consortium name="Ensembl"/>
        </authorList>
    </citation>
    <scope>IDENTIFICATION</scope>
</reference>
<dbReference type="PROSITE" id="PS50878">
    <property type="entry name" value="RT_POL"/>
    <property type="match status" value="1"/>
</dbReference>
<keyword evidence="1" id="KW-1133">Transmembrane helix</keyword>
<dbReference type="PANTHER" id="PTHR31635">
    <property type="entry name" value="REVERSE TRANSCRIPTASE DOMAIN-CONTAINING PROTEIN-RELATED"/>
    <property type="match status" value="1"/>
</dbReference>
<dbReference type="Pfam" id="PF00078">
    <property type="entry name" value="RVT_1"/>
    <property type="match status" value="1"/>
</dbReference>
<keyword evidence="1" id="KW-0812">Transmembrane</keyword>